<dbReference type="CDD" id="cd02696">
    <property type="entry name" value="MurNAc-LAA"/>
    <property type="match status" value="1"/>
</dbReference>
<dbReference type="PANTHER" id="PTHR30404:SF0">
    <property type="entry name" value="N-ACETYLMURAMOYL-L-ALANINE AMIDASE AMIC"/>
    <property type="match status" value="1"/>
</dbReference>
<dbReference type="RefSeq" id="WP_113806161.1">
    <property type="nucleotide sequence ID" value="NZ_QOCW01000010.1"/>
</dbReference>
<keyword evidence="4" id="KW-1185">Reference proteome</keyword>
<accession>A0A366XZX8</accession>
<dbReference type="GO" id="GO:0030288">
    <property type="term" value="C:outer membrane-bounded periplasmic space"/>
    <property type="evidence" value="ECO:0007669"/>
    <property type="project" value="TreeGrafter"/>
</dbReference>
<organism evidence="3 4">
    <name type="scientific">Bacillus taeanensis</name>
    <dbReference type="NCBI Taxonomy" id="273032"/>
    <lineage>
        <taxon>Bacteria</taxon>
        <taxon>Bacillati</taxon>
        <taxon>Bacillota</taxon>
        <taxon>Bacilli</taxon>
        <taxon>Bacillales</taxon>
        <taxon>Bacillaceae</taxon>
        <taxon>Bacillus</taxon>
    </lineage>
</organism>
<dbReference type="OrthoDB" id="9763643at2"/>
<evidence type="ECO:0000313" key="3">
    <source>
        <dbReference type="EMBL" id="RBW69471.1"/>
    </source>
</evidence>
<evidence type="ECO:0000256" key="1">
    <source>
        <dbReference type="ARBA" id="ARBA00022801"/>
    </source>
</evidence>
<dbReference type="GO" id="GO:0009253">
    <property type="term" value="P:peptidoglycan catabolic process"/>
    <property type="evidence" value="ECO:0007669"/>
    <property type="project" value="InterPro"/>
</dbReference>
<dbReference type="InterPro" id="IPR002508">
    <property type="entry name" value="MurNAc-LAA_cat"/>
</dbReference>
<evidence type="ECO:0000313" key="4">
    <source>
        <dbReference type="Proteomes" id="UP000253314"/>
    </source>
</evidence>
<dbReference type="SUPFAM" id="SSF53187">
    <property type="entry name" value="Zn-dependent exopeptidases"/>
    <property type="match status" value="1"/>
</dbReference>
<dbReference type="GO" id="GO:0008745">
    <property type="term" value="F:N-acetylmuramoyl-L-alanine amidase activity"/>
    <property type="evidence" value="ECO:0007669"/>
    <property type="project" value="InterPro"/>
</dbReference>
<reference evidence="3 4" key="1">
    <citation type="submission" date="2018-07" db="EMBL/GenBank/DDBJ databases">
        <title>Lottiidibacillus patelloidae gen. nov., sp. nov., isolated from the intestinal tract of a marine limpet and the reclassification of B. taeanensis BH030017T, B. algicola KMM 3737T and B. hwajinpoensis SW-72T as genus Lottiidibacillus.</title>
        <authorList>
            <person name="Liu R."/>
            <person name="Huang Z."/>
        </authorList>
    </citation>
    <scope>NUCLEOTIDE SEQUENCE [LARGE SCALE GENOMIC DNA]</scope>
    <source>
        <strain evidence="3 4">BH030017</strain>
    </source>
</reference>
<keyword evidence="1" id="KW-0378">Hydrolase</keyword>
<gene>
    <name evidence="3" type="ORF">DS031_11140</name>
</gene>
<protein>
    <submittedName>
        <fullName evidence="3">N-acetylmuramoyl-L-alanine amidase</fullName>
    </submittedName>
</protein>
<proteinExistence type="predicted"/>
<name>A0A366XZX8_9BACI</name>
<dbReference type="Gene3D" id="3.40.630.40">
    <property type="entry name" value="Zn-dependent exopeptidases"/>
    <property type="match status" value="1"/>
</dbReference>
<dbReference type="InterPro" id="IPR050695">
    <property type="entry name" value="N-acetylmuramoyl_amidase_3"/>
</dbReference>
<dbReference type="EMBL" id="QOCW01000010">
    <property type="protein sequence ID" value="RBW69471.1"/>
    <property type="molecule type" value="Genomic_DNA"/>
</dbReference>
<dbReference type="AlphaFoldDB" id="A0A366XZX8"/>
<comment type="caution">
    <text evidence="3">The sequence shown here is derived from an EMBL/GenBank/DDBJ whole genome shotgun (WGS) entry which is preliminary data.</text>
</comment>
<dbReference type="Proteomes" id="UP000253314">
    <property type="component" value="Unassembled WGS sequence"/>
</dbReference>
<dbReference type="Pfam" id="PF01520">
    <property type="entry name" value="Amidase_3"/>
    <property type="match status" value="1"/>
</dbReference>
<feature type="domain" description="MurNAc-LAA" evidence="2">
    <location>
        <begin position="5"/>
        <end position="175"/>
    </location>
</feature>
<sequence>MSELILIDPGHGGKDPGGGSNQYWKEKDLVLKISLYQYKRFKELGYPVKLTRDKDVYLSPAVRTSIVKNSGAKYCISNHINAGGGDGVETIHSIYADDKLAKMLADAIVSEGQNLRRVFTRTLPYNSKQDYYYMHRDTGAVNTTIIEYGFADSKRDDVEQLLKQWENYAEAVVKAFCKHVGHPYKSPKKEEKKVKIQSQSKIDTNQILYLAQILHQEGEGTGKGKWALQQLKKELT</sequence>
<evidence type="ECO:0000259" key="2">
    <source>
        <dbReference type="Pfam" id="PF01520"/>
    </source>
</evidence>
<dbReference type="PANTHER" id="PTHR30404">
    <property type="entry name" value="N-ACETYLMURAMOYL-L-ALANINE AMIDASE"/>
    <property type="match status" value="1"/>
</dbReference>